<name>A0ABR9JR64_9ACTN</name>
<gene>
    <name evidence="1" type="ORF">H4W34_002845</name>
</gene>
<dbReference type="InterPro" id="IPR045428">
    <property type="entry name" value="EACC1"/>
</dbReference>
<comment type="caution">
    <text evidence="1">The sequence shown here is derived from an EMBL/GenBank/DDBJ whole genome shotgun (WGS) entry which is preliminary data.</text>
</comment>
<protein>
    <submittedName>
        <fullName evidence="1">Uncharacterized protein</fullName>
    </submittedName>
</protein>
<accession>A0ABR9JR64</accession>
<evidence type="ECO:0000313" key="2">
    <source>
        <dbReference type="Proteomes" id="UP000627838"/>
    </source>
</evidence>
<organism evidence="1 2">
    <name type="scientific">Actinomadura algeriensis</name>
    <dbReference type="NCBI Taxonomy" id="1679523"/>
    <lineage>
        <taxon>Bacteria</taxon>
        <taxon>Bacillati</taxon>
        <taxon>Actinomycetota</taxon>
        <taxon>Actinomycetes</taxon>
        <taxon>Streptosporangiales</taxon>
        <taxon>Thermomonosporaceae</taxon>
        <taxon>Actinomadura</taxon>
    </lineage>
</organism>
<dbReference type="Proteomes" id="UP000627838">
    <property type="component" value="Unassembled WGS sequence"/>
</dbReference>
<keyword evidence="2" id="KW-1185">Reference proteome</keyword>
<evidence type="ECO:0000313" key="1">
    <source>
        <dbReference type="EMBL" id="MBE1533012.1"/>
    </source>
</evidence>
<sequence>MDTTIELRTDAVAGSDQTSVRAVLRVLREDPELRLRTADLESTSGDPEDMGIGEEILRLVFDPELTGALAGALATWLATRSRQVKLHIKKGDHELTVEANRAEDADELLRDIREFMAREIDQ</sequence>
<dbReference type="EMBL" id="JADBDZ010000001">
    <property type="protein sequence ID" value="MBE1533012.1"/>
    <property type="molecule type" value="Genomic_DNA"/>
</dbReference>
<dbReference type="RefSeq" id="WP_192759626.1">
    <property type="nucleotide sequence ID" value="NZ_JADBDZ010000001.1"/>
</dbReference>
<reference evidence="1 2" key="1">
    <citation type="submission" date="2020-10" db="EMBL/GenBank/DDBJ databases">
        <title>Sequencing the genomes of 1000 actinobacteria strains.</title>
        <authorList>
            <person name="Klenk H.-P."/>
        </authorList>
    </citation>
    <scope>NUCLEOTIDE SEQUENCE [LARGE SCALE GENOMIC DNA]</scope>
    <source>
        <strain evidence="1 2">DSM 46744</strain>
    </source>
</reference>
<proteinExistence type="predicted"/>
<dbReference type="Pfam" id="PF19953">
    <property type="entry name" value="EACC1"/>
    <property type="match status" value="1"/>
</dbReference>